<dbReference type="Pfam" id="PF02381">
    <property type="entry name" value="MraZ"/>
    <property type="match status" value="1"/>
</dbReference>
<keyword evidence="2 7" id="KW-0963">Cytoplasm</keyword>
<dbReference type="InterPro" id="IPR020603">
    <property type="entry name" value="MraZ_dom"/>
</dbReference>
<evidence type="ECO:0000256" key="7">
    <source>
        <dbReference type="HAMAP-Rule" id="MF_01008"/>
    </source>
</evidence>
<comment type="similarity">
    <text evidence="7">Belongs to the MraZ family.</text>
</comment>
<dbReference type="GO" id="GO:0005737">
    <property type="term" value="C:cytoplasm"/>
    <property type="evidence" value="ECO:0007669"/>
    <property type="project" value="UniProtKB-UniRule"/>
</dbReference>
<reference evidence="9 10" key="1">
    <citation type="submission" date="2016-10" db="EMBL/GenBank/DDBJ databases">
        <authorList>
            <person name="de Groot N.N."/>
        </authorList>
    </citation>
    <scope>NUCLEOTIDE SEQUENCE [LARGE SCALE GENOMIC DNA]</scope>
    <source>
        <strain evidence="9 10">DSM 16199</strain>
    </source>
</reference>
<dbReference type="InterPro" id="IPR035644">
    <property type="entry name" value="MraZ_C"/>
</dbReference>
<protein>
    <recommendedName>
        <fullName evidence="1 7">Transcriptional regulator MraZ</fullName>
    </recommendedName>
</protein>
<dbReference type="GO" id="GO:0009295">
    <property type="term" value="C:nucleoid"/>
    <property type="evidence" value="ECO:0007669"/>
    <property type="project" value="UniProtKB-SubCell"/>
</dbReference>
<comment type="subcellular location">
    <subcellularLocation>
        <location evidence="7">Cytoplasm</location>
        <location evidence="7">Nucleoid</location>
    </subcellularLocation>
</comment>
<dbReference type="InterPro" id="IPR038619">
    <property type="entry name" value="MraZ_sf"/>
</dbReference>
<dbReference type="GeneID" id="97890577"/>
<keyword evidence="5 7" id="KW-0238">DNA-binding</keyword>
<proteinExistence type="inferred from homology"/>
<name>A0A1I4BYQ1_9RHOB</name>
<evidence type="ECO:0000256" key="6">
    <source>
        <dbReference type="ARBA" id="ARBA00023163"/>
    </source>
</evidence>
<accession>A0A1I4BYQ1</accession>
<feature type="domain" description="SpoVT-AbrB" evidence="8">
    <location>
        <begin position="74"/>
        <end position="118"/>
    </location>
</feature>
<dbReference type="PROSITE" id="PS51740">
    <property type="entry name" value="SPOVT_ABRB"/>
    <property type="match status" value="1"/>
</dbReference>
<keyword evidence="6 7" id="KW-0804">Transcription</keyword>
<evidence type="ECO:0000256" key="5">
    <source>
        <dbReference type="ARBA" id="ARBA00023125"/>
    </source>
</evidence>
<dbReference type="InterPro" id="IPR007159">
    <property type="entry name" value="SpoVT-AbrB_dom"/>
</dbReference>
<evidence type="ECO:0000256" key="1">
    <source>
        <dbReference type="ARBA" id="ARBA00013860"/>
    </source>
</evidence>
<keyword evidence="3" id="KW-0677">Repeat</keyword>
<evidence type="ECO:0000256" key="3">
    <source>
        <dbReference type="ARBA" id="ARBA00022737"/>
    </source>
</evidence>
<sequence>MSIPAKFRRVIEAGDPAWTPDQPMTAKILYGKHLGESLQVLTVEAYDAKIGRIMAMPDSDPNKNKLRKLYMGYSEDLTIDKDGRVVLALRLREKLGVVEGELSFMGLGEYFQIWKLESFEADVDEPLDEWLDEMGEDFDPMSLVP</sequence>
<evidence type="ECO:0000313" key="10">
    <source>
        <dbReference type="Proteomes" id="UP000199550"/>
    </source>
</evidence>
<dbReference type="Proteomes" id="UP000199550">
    <property type="component" value="Unassembled WGS sequence"/>
</dbReference>
<evidence type="ECO:0000256" key="4">
    <source>
        <dbReference type="ARBA" id="ARBA00023015"/>
    </source>
</evidence>
<evidence type="ECO:0000313" key="9">
    <source>
        <dbReference type="EMBL" id="SFK73938.1"/>
    </source>
</evidence>
<dbReference type="HAMAP" id="MF_01008">
    <property type="entry name" value="MraZ"/>
    <property type="match status" value="1"/>
</dbReference>
<dbReference type="GO" id="GO:0003677">
    <property type="term" value="F:DNA binding"/>
    <property type="evidence" value="ECO:0007669"/>
    <property type="project" value="UniProtKB-UniRule"/>
</dbReference>
<dbReference type="RefSeq" id="WP_090184449.1">
    <property type="nucleotide sequence ID" value="NZ_CAXIDI010000016.1"/>
</dbReference>
<dbReference type="InterPro" id="IPR003444">
    <property type="entry name" value="MraZ"/>
</dbReference>
<comment type="subunit">
    <text evidence="7">Forms oligomers.</text>
</comment>
<keyword evidence="4 7" id="KW-0805">Transcription regulation</keyword>
<dbReference type="CDD" id="cd16321">
    <property type="entry name" value="MraZ_C"/>
    <property type="match status" value="1"/>
</dbReference>
<evidence type="ECO:0000259" key="8">
    <source>
        <dbReference type="PROSITE" id="PS51740"/>
    </source>
</evidence>
<organism evidence="9 10">
    <name type="scientific">Loktanella salsilacus</name>
    <dbReference type="NCBI Taxonomy" id="195913"/>
    <lineage>
        <taxon>Bacteria</taxon>
        <taxon>Pseudomonadati</taxon>
        <taxon>Pseudomonadota</taxon>
        <taxon>Alphaproteobacteria</taxon>
        <taxon>Rhodobacterales</taxon>
        <taxon>Roseobacteraceae</taxon>
        <taxon>Loktanella</taxon>
    </lineage>
</organism>
<dbReference type="AlphaFoldDB" id="A0A1I4BYQ1"/>
<keyword evidence="10" id="KW-1185">Reference proteome</keyword>
<dbReference type="Gene3D" id="3.40.1550.20">
    <property type="entry name" value="Transcriptional regulator MraZ domain"/>
    <property type="match status" value="1"/>
</dbReference>
<gene>
    <name evidence="7" type="primary">mraZ</name>
    <name evidence="9" type="ORF">SAMN04488004_101260</name>
</gene>
<dbReference type="EMBL" id="FOTF01000001">
    <property type="protein sequence ID" value="SFK73938.1"/>
    <property type="molecule type" value="Genomic_DNA"/>
</dbReference>
<evidence type="ECO:0000256" key="2">
    <source>
        <dbReference type="ARBA" id="ARBA00022490"/>
    </source>
</evidence>
<dbReference type="SUPFAM" id="SSF89447">
    <property type="entry name" value="AbrB/MazE/MraZ-like"/>
    <property type="match status" value="1"/>
</dbReference>
<dbReference type="GO" id="GO:0003700">
    <property type="term" value="F:DNA-binding transcription factor activity"/>
    <property type="evidence" value="ECO:0007669"/>
    <property type="project" value="UniProtKB-UniRule"/>
</dbReference>
<dbReference type="InterPro" id="IPR037914">
    <property type="entry name" value="SpoVT-AbrB_sf"/>
</dbReference>
<dbReference type="STRING" id="195913.SAMN04488004_101260"/>